<dbReference type="SUPFAM" id="SSF52087">
    <property type="entry name" value="CRAL/TRIO domain"/>
    <property type="match status" value="1"/>
</dbReference>
<dbReference type="InterPro" id="IPR036865">
    <property type="entry name" value="CRAL-TRIO_dom_sf"/>
</dbReference>
<accession>A0A2P2MY34</accession>
<organism evidence="2">
    <name type="scientific">Rhizophora mucronata</name>
    <name type="common">Asiatic mangrove</name>
    <dbReference type="NCBI Taxonomy" id="61149"/>
    <lineage>
        <taxon>Eukaryota</taxon>
        <taxon>Viridiplantae</taxon>
        <taxon>Streptophyta</taxon>
        <taxon>Embryophyta</taxon>
        <taxon>Tracheophyta</taxon>
        <taxon>Spermatophyta</taxon>
        <taxon>Magnoliopsida</taxon>
        <taxon>eudicotyledons</taxon>
        <taxon>Gunneridae</taxon>
        <taxon>Pentapetalae</taxon>
        <taxon>rosids</taxon>
        <taxon>fabids</taxon>
        <taxon>Malpighiales</taxon>
        <taxon>Rhizophoraceae</taxon>
        <taxon>Rhizophora</taxon>
    </lineage>
</organism>
<protein>
    <recommendedName>
        <fullName evidence="1">CRAL-TRIO domain-containing protein</fullName>
    </recommendedName>
</protein>
<feature type="domain" description="CRAL-TRIO" evidence="1">
    <location>
        <begin position="1"/>
        <end position="52"/>
    </location>
</feature>
<dbReference type="EMBL" id="GGEC01054650">
    <property type="protein sequence ID" value="MBX35134.1"/>
    <property type="molecule type" value="Transcribed_RNA"/>
</dbReference>
<dbReference type="PANTHER" id="PTHR46277">
    <property type="entry name" value="OS03G0850700 PROTEIN"/>
    <property type="match status" value="1"/>
</dbReference>
<dbReference type="PROSITE" id="PS50191">
    <property type="entry name" value="CRAL_TRIO"/>
    <property type="match status" value="1"/>
</dbReference>
<reference evidence="2" key="1">
    <citation type="submission" date="2018-02" db="EMBL/GenBank/DDBJ databases">
        <title>Rhizophora mucronata_Transcriptome.</title>
        <authorList>
            <person name="Meera S.P."/>
            <person name="Sreeshan A."/>
            <person name="Augustine A."/>
        </authorList>
    </citation>
    <scope>NUCLEOTIDE SEQUENCE</scope>
    <source>
        <tissue evidence="2">Leaf</tissue>
    </source>
</reference>
<dbReference type="AlphaFoldDB" id="A0A2P2MY34"/>
<proteinExistence type="predicted"/>
<evidence type="ECO:0000313" key="2">
    <source>
        <dbReference type="EMBL" id="MBX35134.1"/>
    </source>
</evidence>
<dbReference type="Pfam" id="PF00650">
    <property type="entry name" value="CRAL_TRIO"/>
    <property type="match status" value="1"/>
</dbReference>
<dbReference type="Gene3D" id="3.40.525.10">
    <property type="entry name" value="CRAL-TRIO lipid binding domain"/>
    <property type="match status" value="1"/>
</dbReference>
<name>A0A2P2MY34_RHIMU</name>
<dbReference type="PANTHER" id="PTHR46277:SF3">
    <property type="entry name" value="BINDING PROTEIN, PUTATIVE-RELATED"/>
    <property type="match status" value="1"/>
</dbReference>
<dbReference type="CDD" id="cd00170">
    <property type="entry name" value="SEC14"/>
    <property type="match status" value="1"/>
</dbReference>
<evidence type="ECO:0000259" key="1">
    <source>
        <dbReference type="PROSITE" id="PS50191"/>
    </source>
</evidence>
<dbReference type="InterPro" id="IPR001251">
    <property type="entry name" value="CRAL-TRIO_dom"/>
</dbReference>
<sequence>MTAWKVISPFIDSKTKKKINFVEDKKLISTLLDDIDEGQLPVVYGGKLSLVPIQDN</sequence>